<protein>
    <submittedName>
        <fullName evidence="1">Uncharacterized protein</fullName>
    </submittedName>
</protein>
<evidence type="ECO:0000313" key="1">
    <source>
        <dbReference type="EMBL" id="MPN57022.1"/>
    </source>
</evidence>
<dbReference type="AlphaFoldDB" id="A0A645J1N5"/>
<gene>
    <name evidence="1" type="ORF">SDC9_204716</name>
</gene>
<accession>A0A645J1N5</accession>
<organism evidence="1">
    <name type="scientific">bioreactor metagenome</name>
    <dbReference type="NCBI Taxonomy" id="1076179"/>
    <lineage>
        <taxon>unclassified sequences</taxon>
        <taxon>metagenomes</taxon>
        <taxon>ecological metagenomes</taxon>
    </lineage>
</organism>
<reference evidence="1" key="1">
    <citation type="submission" date="2019-08" db="EMBL/GenBank/DDBJ databases">
        <authorList>
            <person name="Kucharzyk K."/>
            <person name="Murdoch R.W."/>
            <person name="Higgins S."/>
            <person name="Loffler F."/>
        </authorList>
    </citation>
    <scope>NUCLEOTIDE SEQUENCE</scope>
</reference>
<proteinExistence type="predicted"/>
<comment type="caution">
    <text evidence="1">The sequence shown here is derived from an EMBL/GenBank/DDBJ whole genome shotgun (WGS) entry which is preliminary data.</text>
</comment>
<dbReference type="EMBL" id="VSSQ01128064">
    <property type="protein sequence ID" value="MPN57022.1"/>
    <property type="molecule type" value="Genomic_DNA"/>
</dbReference>
<sequence length="113" mass="12970">MIITDKQIVMMRRKLMFMLPRLTRKSLISTGKVRGLGPIKGRERKRFWVKMDTPMAEIMQEMVGRLRRGLYATRSMPTPIMPVIPPLRINSSMAITGPIICSAKKRLTAKKIT</sequence>
<name>A0A645J1N5_9ZZZZ</name>